<reference evidence="9 10" key="1">
    <citation type="submission" date="2024-06" db="EMBL/GenBank/DDBJ databases">
        <title>The Natural Products Discovery Center: Release of the First 8490 Sequenced Strains for Exploring Actinobacteria Biosynthetic Diversity.</title>
        <authorList>
            <person name="Kalkreuter E."/>
            <person name="Kautsar S.A."/>
            <person name="Yang D."/>
            <person name="Bader C.D."/>
            <person name="Teijaro C.N."/>
            <person name="Fluegel L."/>
            <person name="Davis C.M."/>
            <person name="Simpson J.R."/>
            <person name="Lauterbach L."/>
            <person name="Steele A.D."/>
            <person name="Gui C."/>
            <person name="Meng S."/>
            <person name="Li G."/>
            <person name="Viehrig K."/>
            <person name="Ye F."/>
            <person name="Su P."/>
            <person name="Kiefer A.F."/>
            <person name="Nichols A."/>
            <person name="Cepeda A.J."/>
            <person name="Yan W."/>
            <person name="Fan B."/>
            <person name="Jiang Y."/>
            <person name="Adhikari A."/>
            <person name="Zheng C.-J."/>
            <person name="Schuster L."/>
            <person name="Cowan T.M."/>
            <person name="Smanski M.J."/>
            <person name="Chevrette M.G."/>
            <person name="De Carvalho L.P.S."/>
            <person name="Shen B."/>
        </authorList>
    </citation>
    <scope>NUCLEOTIDE SEQUENCE [LARGE SCALE GENOMIC DNA]</scope>
    <source>
        <strain evidence="9 10">NPDC050100</strain>
    </source>
</reference>
<keyword evidence="10" id="KW-1185">Reference proteome</keyword>
<comment type="caution">
    <text evidence="9">The sequence shown here is derived from an EMBL/GenBank/DDBJ whole genome shotgun (WGS) entry which is preliminary data.</text>
</comment>
<dbReference type="PANTHER" id="PTHR43466">
    <property type="entry name" value="2-OXO-4-HYDROXY-4-CARBOXY-5-UREIDOIMIDAZOLINE DECARBOXYLASE-RELATED"/>
    <property type="match status" value="1"/>
</dbReference>
<organism evidence="9 10">
    <name type="scientific">Microtetraspora glauca</name>
    <dbReference type="NCBI Taxonomy" id="1996"/>
    <lineage>
        <taxon>Bacteria</taxon>
        <taxon>Bacillati</taxon>
        <taxon>Actinomycetota</taxon>
        <taxon>Actinomycetes</taxon>
        <taxon>Streptosporangiales</taxon>
        <taxon>Streptosporangiaceae</taxon>
        <taxon>Microtetraspora</taxon>
    </lineage>
</organism>
<feature type="domain" description="Oxo-4-hydroxy-4-carboxy-5-ureidoimidazoline decarboxylase" evidence="8">
    <location>
        <begin position="7"/>
        <end position="156"/>
    </location>
</feature>
<dbReference type="Proteomes" id="UP001551675">
    <property type="component" value="Unassembled WGS sequence"/>
</dbReference>
<evidence type="ECO:0000256" key="4">
    <source>
        <dbReference type="ARBA" id="ARBA00022631"/>
    </source>
</evidence>
<dbReference type="InterPro" id="IPR036778">
    <property type="entry name" value="OHCU_decarboxylase_sf"/>
</dbReference>
<keyword evidence="6 9" id="KW-0456">Lyase</keyword>
<dbReference type="InterPro" id="IPR017595">
    <property type="entry name" value="OHCU_decarboxylase-2"/>
</dbReference>
<name>A0ABV3GAQ8_MICGL</name>
<dbReference type="SUPFAM" id="SSF158694">
    <property type="entry name" value="UraD-Like"/>
    <property type="match status" value="1"/>
</dbReference>
<evidence type="ECO:0000313" key="10">
    <source>
        <dbReference type="Proteomes" id="UP001551675"/>
    </source>
</evidence>
<comment type="pathway">
    <text evidence="2">Purine metabolism; urate degradation; (S)-allantoin from urate: step 3/3.</text>
</comment>
<dbReference type="PANTHER" id="PTHR43466:SF1">
    <property type="entry name" value="2-OXO-4-HYDROXY-4-CARBOXY-5-UREIDOIMIDAZOLINE DECARBOXYLASE-RELATED"/>
    <property type="match status" value="1"/>
</dbReference>
<dbReference type="EC" id="4.1.1.97" evidence="3"/>
<keyword evidence="4" id="KW-0659">Purine metabolism</keyword>
<keyword evidence="5" id="KW-0210">Decarboxylase</keyword>
<evidence type="ECO:0000256" key="7">
    <source>
        <dbReference type="SAM" id="MobiDB-lite"/>
    </source>
</evidence>
<dbReference type="Pfam" id="PF09349">
    <property type="entry name" value="OHCU_decarbox"/>
    <property type="match status" value="1"/>
</dbReference>
<accession>A0ABV3GAQ8</accession>
<evidence type="ECO:0000259" key="8">
    <source>
        <dbReference type="Pfam" id="PF09349"/>
    </source>
</evidence>
<feature type="compositionally biased region" description="Basic and acidic residues" evidence="7">
    <location>
        <begin position="70"/>
        <end position="80"/>
    </location>
</feature>
<gene>
    <name evidence="9" type="primary">uraD</name>
    <name evidence="9" type="ORF">AB0I59_08810</name>
</gene>
<evidence type="ECO:0000256" key="2">
    <source>
        <dbReference type="ARBA" id="ARBA00004754"/>
    </source>
</evidence>
<proteinExistence type="predicted"/>
<dbReference type="RefSeq" id="WP_358131526.1">
    <property type="nucleotide sequence ID" value="NZ_JBFALK010000003.1"/>
</dbReference>
<dbReference type="NCBIfam" id="NF010372">
    <property type="entry name" value="PRK13798.1"/>
    <property type="match status" value="1"/>
</dbReference>
<sequence length="162" mass="17505">MRELSQEELRSCCASTTWTAAVAARQPYADLAALTAAGEEAIAALDWPDVEEALAAHPRIGERAAAGRAADGEREARWSRTEQSGTAGAAQTVLDAIARGNAVYEERFGHVYLVRATGRSAEEMLGLLLARLANDEETERTIVRAELAEIVRLRLEKAVTGR</sequence>
<evidence type="ECO:0000256" key="6">
    <source>
        <dbReference type="ARBA" id="ARBA00023239"/>
    </source>
</evidence>
<evidence type="ECO:0000256" key="5">
    <source>
        <dbReference type="ARBA" id="ARBA00022793"/>
    </source>
</evidence>
<protein>
    <recommendedName>
        <fullName evidence="3">2-oxo-4-hydroxy-4-carboxy-5-ureidoimidazoline decarboxylase</fullName>
        <ecNumber evidence="3">4.1.1.97</ecNumber>
    </recommendedName>
</protein>
<feature type="region of interest" description="Disordered" evidence="7">
    <location>
        <begin position="64"/>
        <end position="85"/>
    </location>
</feature>
<evidence type="ECO:0000256" key="1">
    <source>
        <dbReference type="ARBA" id="ARBA00001163"/>
    </source>
</evidence>
<dbReference type="InterPro" id="IPR018020">
    <property type="entry name" value="OHCU_decarboxylase"/>
</dbReference>
<evidence type="ECO:0000313" key="9">
    <source>
        <dbReference type="EMBL" id="MEV0968721.1"/>
    </source>
</evidence>
<comment type="catalytic activity">
    <reaction evidence="1">
        <text>5-hydroxy-2-oxo-4-ureido-2,5-dihydro-1H-imidazole-5-carboxylate + H(+) = (S)-allantoin + CO2</text>
        <dbReference type="Rhea" id="RHEA:26301"/>
        <dbReference type="ChEBI" id="CHEBI:15378"/>
        <dbReference type="ChEBI" id="CHEBI:15678"/>
        <dbReference type="ChEBI" id="CHEBI:16526"/>
        <dbReference type="ChEBI" id="CHEBI:58639"/>
        <dbReference type="EC" id="4.1.1.97"/>
    </reaction>
</comment>
<dbReference type="NCBIfam" id="TIGR03180">
    <property type="entry name" value="UraD_2"/>
    <property type="match status" value="1"/>
</dbReference>
<dbReference type="EMBL" id="JBFALK010000003">
    <property type="protein sequence ID" value="MEV0968721.1"/>
    <property type="molecule type" value="Genomic_DNA"/>
</dbReference>
<evidence type="ECO:0000256" key="3">
    <source>
        <dbReference type="ARBA" id="ARBA00012257"/>
    </source>
</evidence>
<dbReference type="Gene3D" id="1.10.3330.10">
    <property type="entry name" value="Oxo-4-hydroxy-4-carboxy-5-ureidoimidazoline decarboxylase"/>
    <property type="match status" value="1"/>
</dbReference>
<dbReference type="GO" id="GO:0051997">
    <property type="term" value="F:2-oxo-4-hydroxy-4-carboxy-5-ureidoimidazoline decarboxylase activity"/>
    <property type="evidence" value="ECO:0007669"/>
    <property type="project" value="UniProtKB-EC"/>
</dbReference>